<keyword evidence="1" id="KW-0812">Transmembrane</keyword>
<feature type="transmembrane region" description="Helical" evidence="1">
    <location>
        <begin position="213"/>
        <end position="230"/>
    </location>
</feature>
<feature type="non-terminal residue" evidence="2">
    <location>
        <position position="323"/>
    </location>
</feature>
<evidence type="ECO:0000256" key="1">
    <source>
        <dbReference type="SAM" id="Phobius"/>
    </source>
</evidence>
<feature type="transmembrane region" description="Helical" evidence="1">
    <location>
        <begin position="12"/>
        <end position="31"/>
    </location>
</feature>
<dbReference type="AlphaFoldDB" id="A0A928VZN8"/>
<evidence type="ECO:0000313" key="2">
    <source>
        <dbReference type="EMBL" id="MBE9041158.1"/>
    </source>
</evidence>
<accession>A0A928VZN8</accession>
<feature type="transmembrane region" description="Helical" evidence="1">
    <location>
        <begin position="251"/>
        <end position="272"/>
    </location>
</feature>
<reference evidence="2" key="1">
    <citation type="submission" date="2020-10" db="EMBL/GenBank/DDBJ databases">
        <authorList>
            <person name="Castelo-Branco R."/>
            <person name="Eusebio N."/>
            <person name="Adriana R."/>
            <person name="Vieira A."/>
            <person name="Brugerolle De Fraissinette N."/>
            <person name="Rezende De Castro R."/>
            <person name="Schneider M.P."/>
            <person name="Vasconcelos V."/>
            <person name="Leao P.N."/>
        </authorList>
    </citation>
    <scope>NUCLEOTIDE SEQUENCE</scope>
    <source>
        <strain evidence="2">LEGE 11467</strain>
    </source>
</reference>
<sequence>MVWLCRDPIIAIAIFAATIVAIITIVWATPAEAQLAPISRRDKAPILLDGRVLFQVSSVADFPAAERAATINEILEEQLQFGEPTSAIVLEREGQTTLSINDVHLLTVTLEDVKRRFGVWSEGEKKTWLQKQAERWGKRINAALQRAQKERSIAYIRQAALWSVGIVAVSIALSWALTWVRRTLLLPRLQASTSTAQFKQQQRWRLALTGVQLGIWMTAVYSIMGLFPILRRGRYALFASLTRPIFKLGEVDGSIFDLFILLAFIVGLWFVVKGFTHFLKTQILSLAGVDRGGQNTIGLLTQYGLVALGLLVFFTSWGIDIDS</sequence>
<feature type="transmembrane region" description="Helical" evidence="1">
    <location>
        <begin position="300"/>
        <end position="319"/>
    </location>
</feature>
<organism evidence="2 3">
    <name type="scientific">Zarconia navalis LEGE 11467</name>
    <dbReference type="NCBI Taxonomy" id="1828826"/>
    <lineage>
        <taxon>Bacteria</taxon>
        <taxon>Bacillati</taxon>
        <taxon>Cyanobacteriota</taxon>
        <taxon>Cyanophyceae</taxon>
        <taxon>Oscillatoriophycideae</taxon>
        <taxon>Oscillatoriales</taxon>
        <taxon>Oscillatoriales incertae sedis</taxon>
        <taxon>Zarconia</taxon>
        <taxon>Zarconia navalis</taxon>
    </lineage>
</organism>
<dbReference type="Proteomes" id="UP000621799">
    <property type="component" value="Unassembled WGS sequence"/>
</dbReference>
<proteinExistence type="predicted"/>
<evidence type="ECO:0000313" key="3">
    <source>
        <dbReference type="Proteomes" id="UP000621799"/>
    </source>
</evidence>
<keyword evidence="1" id="KW-1133">Transmembrane helix</keyword>
<protein>
    <submittedName>
        <fullName evidence="2">Uncharacterized protein</fullName>
    </submittedName>
</protein>
<comment type="caution">
    <text evidence="2">The sequence shown here is derived from an EMBL/GenBank/DDBJ whole genome shotgun (WGS) entry which is preliminary data.</text>
</comment>
<keyword evidence="3" id="KW-1185">Reference proteome</keyword>
<feature type="transmembrane region" description="Helical" evidence="1">
    <location>
        <begin position="159"/>
        <end position="180"/>
    </location>
</feature>
<keyword evidence="1" id="KW-0472">Membrane</keyword>
<name>A0A928VZN8_9CYAN</name>
<gene>
    <name evidence="2" type="ORF">IQ235_10250</name>
</gene>
<dbReference type="EMBL" id="JADEXN010000159">
    <property type="protein sequence ID" value="MBE9041158.1"/>
    <property type="molecule type" value="Genomic_DNA"/>
</dbReference>